<proteinExistence type="inferred from homology"/>
<dbReference type="PANTHER" id="PTHR11820:SF7">
    <property type="entry name" value="ACYLPYRUVASE FAHD1, MITOCHONDRIAL"/>
    <property type="match status" value="1"/>
</dbReference>
<feature type="domain" description="Fumarylacetoacetase-like C-terminal" evidence="3">
    <location>
        <begin position="102"/>
        <end position="292"/>
    </location>
</feature>
<evidence type="ECO:0000256" key="1">
    <source>
        <dbReference type="ARBA" id="ARBA00010211"/>
    </source>
</evidence>
<evidence type="ECO:0000256" key="2">
    <source>
        <dbReference type="ARBA" id="ARBA00022723"/>
    </source>
</evidence>
<comment type="caution">
    <text evidence="4">The sequence shown here is derived from an EMBL/GenBank/DDBJ whole genome shotgun (WGS) entry which is preliminary data.</text>
</comment>
<dbReference type="AlphaFoldDB" id="A0AB34JEY0"/>
<evidence type="ECO:0000259" key="3">
    <source>
        <dbReference type="Pfam" id="PF01557"/>
    </source>
</evidence>
<reference evidence="4 5" key="1">
    <citation type="journal article" date="2024" name="Science">
        <title>Giant polyketide synthase enzymes in the biosynthesis of giant marine polyether toxins.</title>
        <authorList>
            <person name="Fallon T.R."/>
            <person name="Shende V.V."/>
            <person name="Wierzbicki I.H."/>
            <person name="Pendleton A.L."/>
            <person name="Watervoot N.F."/>
            <person name="Auber R.P."/>
            <person name="Gonzalez D.J."/>
            <person name="Wisecaver J.H."/>
            <person name="Moore B.S."/>
        </authorList>
    </citation>
    <scope>NUCLEOTIDE SEQUENCE [LARGE SCALE GENOMIC DNA]</scope>
    <source>
        <strain evidence="4 5">12B1</strain>
    </source>
</reference>
<evidence type="ECO:0000313" key="5">
    <source>
        <dbReference type="Proteomes" id="UP001515480"/>
    </source>
</evidence>
<organism evidence="4 5">
    <name type="scientific">Prymnesium parvum</name>
    <name type="common">Toxic golden alga</name>
    <dbReference type="NCBI Taxonomy" id="97485"/>
    <lineage>
        <taxon>Eukaryota</taxon>
        <taxon>Haptista</taxon>
        <taxon>Haptophyta</taxon>
        <taxon>Prymnesiophyceae</taxon>
        <taxon>Prymnesiales</taxon>
        <taxon>Prymnesiaceae</taxon>
        <taxon>Prymnesium</taxon>
    </lineage>
</organism>
<dbReference type="InterPro" id="IPR036663">
    <property type="entry name" value="Fumarylacetoacetase_C_sf"/>
</dbReference>
<protein>
    <recommendedName>
        <fullName evidence="3">Fumarylacetoacetase-like C-terminal domain-containing protein</fullName>
    </recommendedName>
</protein>
<keyword evidence="5" id="KW-1185">Reference proteome</keyword>
<dbReference type="GO" id="GO:0046872">
    <property type="term" value="F:metal ion binding"/>
    <property type="evidence" value="ECO:0007669"/>
    <property type="project" value="UniProtKB-KW"/>
</dbReference>
<dbReference type="Pfam" id="PF01557">
    <property type="entry name" value="FAA_hydrolase"/>
    <property type="match status" value="1"/>
</dbReference>
<dbReference type="Gene3D" id="3.90.850.10">
    <property type="entry name" value="Fumarylacetoacetase-like, C-terminal domain"/>
    <property type="match status" value="1"/>
</dbReference>
<dbReference type="PANTHER" id="PTHR11820">
    <property type="entry name" value="ACYLPYRUVASE"/>
    <property type="match status" value="1"/>
</dbReference>
<dbReference type="GO" id="GO:0018773">
    <property type="term" value="F:acetylpyruvate hydrolase activity"/>
    <property type="evidence" value="ECO:0007669"/>
    <property type="project" value="TreeGrafter"/>
</dbReference>
<comment type="similarity">
    <text evidence="1">Belongs to the FAH family.</text>
</comment>
<sequence>MLPTSHLRSMMFVAAGLRTASRRPFRCSPAAKRGFLLTSSPLRLQTKLPASASPRDLASMPLPLPASMRLTRHSHLMASTPLPYCEIDDSERGAMREDVRNIYCIGRNYAAHAAELGNAVPQEEPVIFMKSSASLRPLGKGDLAFEHEVFHHEIELVLLIGTPVPRGKLSLDANGSDCVRAVGLGLDLTRRAKQTELKKAGLPWTASKSFAGSAFLSPMTPCDGRFNLEDISFALQVNGVEKQRGHVNQMIFSIPAQLQYLNSLTALLPGDLVFTGTPEGVGPLRKGDKIHLRYLSGPSGEYEGIV</sequence>
<dbReference type="SUPFAM" id="SSF56529">
    <property type="entry name" value="FAH"/>
    <property type="match status" value="1"/>
</dbReference>
<dbReference type="EMBL" id="JBGBPQ010000009">
    <property type="protein sequence ID" value="KAL1520190.1"/>
    <property type="molecule type" value="Genomic_DNA"/>
</dbReference>
<dbReference type="Proteomes" id="UP001515480">
    <property type="component" value="Unassembled WGS sequence"/>
</dbReference>
<dbReference type="InterPro" id="IPR011234">
    <property type="entry name" value="Fumarylacetoacetase-like_C"/>
</dbReference>
<name>A0AB34JEY0_PRYPA</name>
<gene>
    <name evidence="4" type="ORF">AB1Y20_023660</name>
</gene>
<keyword evidence="2" id="KW-0479">Metal-binding</keyword>
<evidence type="ECO:0000313" key="4">
    <source>
        <dbReference type="EMBL" id="KAL1520190.1"/>
    </source>
</evidence>
<accession>A0AB34JEY0</accession>